<accession>A0A0P0JHA2</accession>
<dbReference type="STRING" id="1079.BVIR_1985"/>
<dbReference type="KEGG" id="bvr:BVIR_1985"/>
<evidence type="ECO:0000256" key="2">
    <source>
        <dbReference type="ARBA" id="ARBA00022475"/>
    </source>
</evidence>
<comment type="subcellular location">
    <subcellularLocation>
        <location evidence="1">Cell inner membrane</location>
        <topology evidence="1">Multi-pass membrane protein</topology>
    </subcellularLocation>
</comment>
<evidence type="ECO:0000256" key="3">
    <source>
        <dbReference type="ARBA" id="ARBA00022481"/>
    </source>
</evidence>
<dbReference type="SMART" id="SM00283">
    <property type="entry name" value="MA"/>
    <property type="match status" value="1"/>
</dbReference>
<feature type="domain" description="HAMP" evidence="14">
    <location>
        <begin position="208"/>
        <end position="261"/>
    </location>
</feature>
<keyword evidence="8 12" id="KW-0472">Membrane</keyword>
<protein>
    <submittedName>
        <fullName evidence="15">Methyl-accepting chemotaxis protein 2</fullName>
    </submittedName>
</protein>
<dbReference type="InterPro" id="IPR003122">
    <property type="entry name" value="Tar_rcpt_lig-bd"/>
</dbReference>
<evidence type="ECO:0000256" key="7">
    <source>
        <dbReference type="ARBA" id="ARBA00022989"/>
    </source>
</evidence>
<evidence type="ECO:0000259" key="14">
    <source>
        <dbReference type="PROSITE" id="PS50885"/>
    </source>
</evidence>
<dbReference type="Pfam" id="PF00015">
    <property type="entry name" value="MCPsignal"/>
    <property type="match status" value="1"/>
</dbReference>
<dbReference type="AlphaFoldDB" id="A0A0P0JHA2"/>
<dbReference type="SUPFAM" id="SSF58104">
    <property type="entry name" value="Methyl-accepting chemotaxis protein (MCP) signaling domain"/>
    <property type="match status" value="1"/>
</dbReference>
<keyword evidence="5" id="KW-0997">Cell inner membrane</keyword>
<dbReference type="PRINTS" id="PR00260">
    <property type="entry name" value="CHEMTRNSDUCR"/>
</dbReference>
<dbReference type="InterPro" id="IPR004089">
    <property type="entry name" value="MCPsignal_dom"/>
</dbReference>
<dbReference type="GO" id="GO:0005886">
    <property type="term" value="C:plasma membrane"/>
    <property type="evidence" value="ECO:0007669"/>
    <property type="project" value="UniProtKB-SubCell"/>
</dbReference>
<evidence type="ECO:0000256" key="10">
    <source>
        <dbReference type="ARBA" id="ARBA00029447"/>
    </source>
</evidence>
<keyword evidence="16" id="KW-1185">Reference proteome</keyword>
<dbReference type="CDD" id="cd06225">
    <property type="entry name" value="HAMP"/>
    <property type="match status" value="1"/>
</dbReference>
<dbReference type="InterPro" id="IPR003660">
    <property type="entry name" value="HAMP_dom"/>
</dbReference>
<sequence length="557" mass="58140">MTTIKARLLAVLTALTIALGLLGVSTFHVADVAEHGLQSVYADRVKPMDLLKHVSDAYAVSVVDNAHKVRAGIAPFEVGRRQMDEALALAARTFGAYAAAIGIDDEEARLVRDAKRLMSAAEPALAELRDIMARQDRLALDRFVTERLYAAVDPITSVLEKLVDLQTERAHSAFQAAKGSNDNARMLVAALSLASLGVVGFGFWTVLGAVVRPLRSITATMAALARGDLTVEVPVYDRRSEVGEMVAAVEVFKSHALERERLEAAHAGEEAARHAHAEKIENLVHQFDRVTSAIIDTVSAAATELRASAQTLTATAEETSHQSVAVSAASEEASTNVHSVAAAAEELVASVQEISRQVEESARIAAGAANDARATVNQVKSLSAGAERIGEIVDLIGNVAGQTNLLALNATIEAARAGEAGRGFAVVASEVKTLADQTAKASAQIASQIAEIQGATGSAVDAIGAISAVIERMNGISAAIAAAVEQQGMTTREIARSVQQASNGTAEVNANIAGVTRSTEETSSAANQVLGAANELASQAELLKREVGQFLAEVRAA</sequence>
<dbReference type="Gene3D" id="1.10.287.950">
    <property type="entry name" value="Methyl-accepting chemotaxis protein"/>
    <property type="match status" value="1"/>
</dbReference>
<dbReference type="Proteomes" id="UP000065734">
    <property type="component" value="Chromosome I"/>
</dbReference>
<dbReference type="InterPro" id="IPR004090">
    <property type="entry name" value="Chemotax_Me-accpt_rcpt"/>
</dbReference>
<feature type="transmembrane region" description="Helical" evidence="12">
    <location>
        <begin position="186"/>
        <end position="211"/>
    </location>
</feature>
<keyword evidence="7 12" id="KW-1133">Transmembrane helix</keyword>
<dbReference type="RefSeq" id="WP_055037477.1">
    <property type="nucleotide sequence ID" value="NZ_AP014854.2"/>
</dbReference>
<dbReference type="Gene3D" id="6.10.340.10">
    <property type="match status" value="1"/>
</dbReference>
<reference evidence="16" key="1">
    <citation type="journal article" date="2016" name="Genome Announc.">
        <title>Revised genome sequence of the purple photosynthetic bacterium Blastochloris viridis.</title>
        <authorList>
            <person name="Liu L.N."/>
            <person name="Faulkner M."/>
            <person name="Liu X."/>
            <person name="Huang F."/>
            <person name="Darby A.C."/>
            <person name="Hall N."/>
        </authorList>
    </citation>
    <scope>NUCLEOTIDE SEQUENCE [LARGE SCALE GENOMIC DNA]</scope>
    <source>
        <strain evidence="16">ATCC 19567 / DSM 133 / F</strain>
    </source>
</reference>
<evidence type="ECO:0000256" key="1">
    <source>
        <dbReference type="ARBA" id="ARBA00004429"/>
    </source>
</evidence>
<keyword evidence="2" id="KW-1003">Cell membrane</keyword>
<feature type="domain" description="Methyl-accepting transducer" evidence="13">
    <location>
        <begin position="301"/>
        <end position="537"/>
    </location>
</feature>
<evidence type="ECO:0000256" key="12">
    <source>
        <dbReference type="SAM" id="Phobius"/>
    </source>
</evidence>
<keyword evidence="3" id="KW-0488">Methylation</keyword>
<dbReference type="GO" id="GO:0006935">
    <property type="term" value="P:chemotaxis"/>
    <property type="evidence" value="ECO:0007669"/>
    <property type="project" value="UniProtKB-KW"/>
</dbReference>
<evidence type="ECO:0000256" key="5">
    <source>
        <dbReference type="ARBA" id="ARBA00022519"/>
    </source>
</evidence>
<evidence type="ECO:0000256" key="9">
    <source>
        <dbReference type="ARBA" id="ARBA00023224"/>
    </source>
</evidence>
<evidence type="ECO:0000313" key="15">
    <source>
        <dbReference type="EMBL" id="CUU42418.1"/>
    </source>
</evidence>
<evidence type="ECO:0000256" key="6">
    <source>
        <dbReference type="ARBA" id="ARBA00022692"/>
    </source>
</evidence>
<evidence type="ECO:0000313" key="16">
    <source>
        <dbReference type="Proteomes" id="UP000065734"/>
    </source>
</evidence>
<dbReference type="PROSITE" id="PS50885">
    <property type="entry name" value="HAMP"/>
    <property type="match status" value="1"/>
</dbReference>
<gene>
    <name evidence="15" type="primary">mcp2_1</name>
    <name evidence="15" type="ORF">BVIRIDIS_14300</name>
</gene>
<dbReference type="Pfam" id="PF02203">
    <property type="entry name" value="TarH"/>
    <property type="match status" value="1"/>
</dbReference>
<dbReference type="Pfam" id="PF00672">
    <property type="entry name" value="HAMP"/>
    <property type="match status" value="1"/>
</dbReference>
<dbReference type="GO" id="GO:0007165">
    <property type="term" value="P:signal transduction"/>
    <property type="evidence" value="ECO:0007669"/>
    <property type="project" value="UniProtKB-KW"/>
</dbReference>
<keyword evidence="4" id="KW-0145">Chemotaxis</keyword>
<dbReference type="PROSITE" id="PS50111">
    <property type="entry name" value="CHEMOTAXIS_TRANSDUC_2"/>
    <property type="match status" value="1"/>
</dbReference>
<keyword evidence="6 12" id="KW-0812">Transmembrane</keyword>
<evidence type="ECO:0000256" key="4">
    <source>
        <dbReference type="ARBA" id="ARBA00022500"/>
    </source>
</evidence>
<evidence type="ECO:0000256" key="8">
    <source>
        <dbReference type="ARBA" id="ARBA00023136"/>
    </source>
</evidence>
<dbReference type="PANTHER" id="PTHR32089:SF112">
    <property type="entry name" value="LYSOZYME-LIKE PROTEIN-RELATED"/>
    <property type="match status" value="1"/>
</dbReference>
<dbReference type="EMBL" id="LN907867">
    <property type="protein sequence ID" value="CUU42418.1"/>
    <property type="molecule type" value="Genomic_DNA"/>
</dbReference>
<dbReference type="GO" id="GO:0004888">
    <property type="term" value="F:transmembrane signaling receptor activity"/>
    <property type="evidence" value="ECO:0007669"/>
    <property type="project" value="InterPro"/>
</dbReference>
<dbReference type="OrthoDB" id="3378718at2"/>
<comment type="similarity">
    <text evidence="10">Belongs to the methyl-accepting chemotaxis (MCP) protein family.</text>
</comment>
<name>A0A0P0JHA2_BLAVI</name>
<proteinExistence type="inferred from homology"/>
<dbReference type="PATRIC" id="fig|1079.6.peg.2053"/>
<dbReference type="SMART" id="SM00304">
    <property type="entry name" value="HAMP"/>
    <property type="match status" value="1"/>
</dbReference>
<evidence type="ECO:0000256" key="11">
    <source>
        <dbReference type="PROSITE-ProRule" id="PRU00284"/>
    </source>
</evidence>
<organism evidence="15 16">
    <name type="scientific">Blastochloris viridis</name>
    <name type="common">Rhodopseudomonas viridis</name>
    <dbReference type="NCBI Taxonomy" id="1079"/>
    <lineage>
        <taxon>Bacteria</taxon>
        <taxon>Pseudomonadati</taxon>
        <taxon>Pseudomonadota</taxon>
        <taxon>Alphaproteobacteria</taxon>
        <taxon>Hyphomicrobiales</taxon>
        <taxon>Blastochloridaceae</taxon>
        <taxon>Blastochloris</taxon>
    </lineage>
</organism>
<dbReference type="PANTHER" id="PTHR32089">
    <property type="entry name" value="METHYL-ACCEPTING CHEMOTAXIS PROTEIN MCPB"/>
    <property type="match status" value="1"/>
</dbReference>
<keyword evidence="9 11" id="KW-0807">Transducer</keyword>
<evidence type="ECO:0000259" key="13">
    <source>
        <dbReference type="PROSITE" id="PS50111"/>
    </source>
</evidence>